<dbReference type="EMBL" id="JAVRER010000006">
    <property type="protein sequence ID" value="MDT0414963.1"/>
    <property type="molecule type" value="Genomic_DNA"/>
</dbReference>
<dbReference type="SUPFAM" id="SSF51735">
    <property type="entry name" value="NAD(P)-binding Rossmann-fold domains"/>
    <property type="match status" value="1"/>
</dbReference>
<protein>
    <submittedName>
        <fullName evidence="2">NAD-dependent epimerase/dehydratase family protein</fullName>
    </submittedName>
</protein>
<dbReference type="Pfam" id="PF01370">
    <property type="entry name" value="Epimerase"/>
    <property type="match status" value="2"/>
</dbReference>
<comment type="caution">
    <text evidence="2">The sequence shown here is derived from an EMBL/GenBank/DDBJ whole genome shotgun (WGS) entry which is preliminary data.</text>
</comment>
<dbReference type="PANTHER" id="PTHR43245">
    <property type="entry name" value="BIFUNCTIONAL POLYMYXIN RESISTANCE PROTEIN ARNA"/>
    <property type="match status" value="1"/>
</dbReference>
<dbReference type="PRINTS" id="PR01713">
    <property type="entry name" value="NUCEPIMERASE"/>
</dbReference>
<dbReference type="InterPro" id="IPR050177">
    <property type="entry name" value="Lipid_A_modif_metabolic_enz"/>
</dbReference>
<organism evidence="2 3">
    <name type="scientific">Streptomyces evansiae</name>
    <dbReference type="NCBI Taxonomy" id="3075535"/>
    <lineage>
        <taxon>Bacteria</taxon>
        <taxon>Bacillati</taxon>
        <taxon>Actinomycetota</taxon>
        <taxon>Actinomycetes</taxon>
        <taxon>Kitasatosporales</taxon>
        <taxon>Streptomycetaceae</taxon>
        <taxon>Streptomyces</taxon>
    </lineage>
</organism>
<dbReference type="InterPro" id="IPR036291">
    <property type="entry name" value="NAD(P)-bd_dom_sf"/>
</dbReference>
<sequence>MRVLVTGGAGFIGRHLVAALADRGHEALVLDALLPAVHPHGRTVPPPRAAGLVHADVRDPDAVDEALRGIDAISHQAAMVGLGNGVADAADYVGCNDLGTAVLLAAAARAGIRALVLAGSMVVYGEGRYTCAAHGLVRPGPRAEADLRAGLFEPRCPTCGAALAPGLVPEDAPADPRNVYAATKLAQEHLTAAWARATGGSALALRYHNVYGPGMPRDTPYAGVASFFRSALARGEAPRVFEDGAQRRDFVHVRDIAAANVRALEALTGSAVPPGTLTAYNTGSGTPRTLLAMARTLATACGGPAPRVTGEYRLGDVRHITADSARLTHELGWRAEVPFDEGIAEFAREPMREPTSATAGG</sequence>
<feature type="domain" description="NAD-dependent epimerase/dehydratase" evidence="1">
    <location>
        <begin position="3"/>
        <end position="128"/>
    </location>
</feature>
<dbReference type="InterPro" id="IPR001509">
    <property type="entry name" value="Epimerase_deHydtase"/>
</dbReference>
<evidence type="ECO:0000313" key="3">
    <source>
        <dbReference type="Proteomes" id="UP001183607"/>
    </source>
</evidence>
<proteinExistence type="predicted"/>
<dbReference type="RefSeq" id="WP_167901699.1">
    <property type="nucleotide sequence ID" value="NZ_JAVRER010000006.1"/>
</dbReference>
<accession>A0ABD5E0M8</accession>
<reference evidence="3" key="1">
    <citation type="submission" date="2023-07" db="EMBL/GenBank/DDBJ databases">
        <title>30 novel species of actinomycetes from the DSMZ collection.</title>
        <authorList>
            <person name="Nouioui I."/>
        </authorList>
    </citation>
    <scope>NUCLEOTIDE SEQUENCE [LARGE SCALE GENOMIC DNA]</scope>
    <source>
        <strain evidence="3">DSM 41982</strain>
    </source>
</reference>
<dbReference type="AlphaFoldDB" id="A0ABD5E0M8"/>
<feature type="domain" description="NAD-dependent epimerase/dehydratase" evidence="1">
    <location>
        <begin position="171"/>
        <end position="267"/>
    </location>
</feature>
<dbReference type="Gene3D" id="3.40.50.720">
    <property type="entry name" value="NAD(P)-binding Rossmann-like Domain"/>
    <property type="match status" value="1"/>
</dbReference>
<dbReference type="PANTHER" id="PTHR43245:SF13">
    <property type="entry name" value="UDP-D-APIOSE_UDP-D-XYLOSE SYNTHASE 2"/>
    <property type="match status" value="1"/>
</dbReference>
<gene>
    <name evidence="2" type="ORF">RM574_05615</name>
</gene>
<name>A0ABD5E0M8_9ACTN</name>
<evidence type="ECO:0000313" key="2">
    <source>
        <dbReference type="EMBL" id="MDT0414963.1"/>
    </source>
</evidence>
<dbReference type="Proteomes" id="UP001183607">
    <property type="component" value="Unassembled WGS sequence"/>
</dbReference>
<evidence type="ECO:0000259" key="1">
    <source>
        <dbReference type="Pfam" id="PF01370"/>
    </source>
</evidence>